<evidence type="ECO:0000256" key="2">
    <source>
        <dbReference type="ARBA" id="ARBA00009677"/>
    </source>
</evidence>
<comment type="similarity">
    <text evidence="2 5">Belongs to the flagella basal body rod proteins family.</text>
</comment>
<dbReference type="PROSITE" id="PS00588">
    <property type="entry name" value="FLAGELLA_BB_ROD"/>
    <property type="match status" value="1"/>
</dbReference>
<dbReference type="GO" id="GO:0005829">
    <property type="term" value="C:cytosol"/>
    <property type="evidence" value="ECO:0007669"/>
    <property type="project" value="TreeGrafter"/>
</dbReference>
<reference evidence="10 11" key="1">
    <citation type="submission" date="2016-10" db="EMBL/GenBank/DDBJ databases">
        <authorList>
            <person name="de Groot N.N."/>
        </authorList>
    </citation>
    <scope>NUCLEOTIDE SEQUENCE [LARGE SCALE GENOMIC DNA]</scope>
    <source>
        <strain evidence="10 11">DSM 23609</strain>
    </source>
</reference>
<keyword evidence="10" id="KW-0969">Cilium</keyword>
<dbReference type="Pfam" id="PF06429">
    <property type="entry name" value="Flg_bbr_C"/>
    <property type="match status" value="1"/>
</dbReference>
<dbReference type="InterPro" id="IPR053967">
    <property type="entry name" value="LlgE_F_G-like_D1"/>
</dbReference>
<dbReference type="Proteomes" id="UP000199771">
    <property type="component" value="Unassembled WGS sequence"/>
</dbReference>
<dbReference type="Pfam" id="PF00460">
    <property type="entry name" value="Flg_bb_rod"/>
    <property type="match status" value="1"/>
</dbReference>
<dbReference type="AlphaFoldDB" id="A0A1I2JLI7"/>
<evidence type="ECO:0000256" key="5">
    <source>
        <dbReference type="RuleBase" id="RU362116"/>
    </source>
</evidence>
<accession>A0A1I2JLI7</accession>
<evidence type="ECO:0000259" key="7">
    <source>
        <dbReference type="Pfam" id="PF06429"/>
    </source>
</evidence>
<comment type="function">
    <text evidence="5">A flexible structure which links the flagellar filament to the drive apparatus in the basal body.</text>
</comment>
<keyword evidence="11" id="KW-1185">Reference proteome</keyword>
<dbReference type="InterPro" id="IPR001444">
    <property type="entry name" value="Flag_bb_rod_N"/>
</dbReference>
<evidence type="ECO:0000259" key="8">
    <source>
        <dbReference type="Pfam" id="PF07559"/>
    </source>
</evidence>
<evidence type="ECO:0000259" key="6">
    <source>
        <dbReference type="Pfam" id="PF00460"/>
    </source>
</evidence>
<sequence length="406" mass="42460">MPFRVALSGLNAASADLNVTANNIANVNTTGFKRSRAEFADVFQLSAFGLPSTAIGAGVRLARVAQQFEQGSVEFTTHSLDLALSGEGFFTLSDNGALVYTRAGAFGTDRDGYVVNAAGQRLQVFPPVGDGAAFDTARLTDLRLSTADNPPLATSTITTHLNLPANASPPVTTPFDASDPTSYNHTTSVTVYDSLGAAHTVSLYYVRTATPNQWEMYARIDGNTVGGPNTLVLSDTGSLITPATGQFTLPPYSPGNGAADLNLTIDSAAVTQFGDSFGISSLTQNGYASGRLTAIEITQEGIVQARYTNGQATPLGQIALANFPNPQGLQQLGDTTWGESFAAGAVIRGTAGATNFGLIQSGALESSNVDLTEQLVNMITAQRNFQANAQMISTADQITQTIINIR</sequence>
<dbReference type="STRING" id="1076937.SAMN04488120_10895"/>
<dbReference type="GO" id="GO:0071978">
    <property type="term" value="P:bacterial-type flagellum-dependent swarming motility"/>
    <property type="evidence" value="ECO:0007669"/>
    <property type="project" value="TreeGrafter"/>
</dbReference>
<dbReference type="Gene3D" id="2.60.98.20">
    <property type="entry name" value="Flagellar hook protein FlgE"/>
    <property type="match status" value="1"/>
</dbReference>
<dbReference type="InterPro" id="IPR037925">
    <property type="entry name" value="FlgE/F/G-like"/>
</dbReference>
<dbReference type="InterPro" id="IPR010930">
    <property type="entry name" value="Flg_bb/hook_C_dom"/>
</dbReference>
<dbReference type="PANTHER" id="PTHR30435:SF1">
    <property type="entry name" value="FLAGELLAR HOOK PROTEIN FLGE"/>
    <property type="match status" value="1"/>
</dbReference>
<dbReference type="OrthoDB" id="8578401at2"/>
<feature type="domain" description="Flagellar basal body rod protein N-terminal" evidence="6">
    <location>
        <begin position="3"/>
        <end position="33"/>
    </location>
</feature>
<dbReference type="NCBIfam" id="NF004238">
    <property type="entry name" value="PRK05682.1-1"/>
    <property type="match status" value="1"/>
</dbReference>
<keyword evidence="4 5" id="KW-0975">Bacterial flagellum</keyword>
<dbReference type="GO" id="GO:0009424">
    <property type="term" value="C:bacterial-type flagellum hook"/>
    <property type="evidence" value="ECO:0007669"/>
    <property type="project" value="TreeGrafter"/>
</dbReference>
<dbReference type="RefSeq" id="WP_091534143.1">
    <property type="nucleotide sequence ID" value="NZ_FOOC01000008.1"/>
</dbReference>
<keyword evidence="10" id="KW-0282">Flagellum</keyword>
<dbReference type="EMBL" id="FOOC01000008">
    <property type="protein sequence ID" value="SFF55444.1"/>
    <property type="molecule type" value="Genomic_DNA"/>
</dbReference>
<dbReference type="InterPro" id="IPR020013">
    <property type="entry name" value="Flagellar_FlgE/F/G"/>
</dbReference>
<proteinExistence type="inferred from homology"/>
<evidence type="ECO:0000259" key="9">
    <source>
        <dbReference type="Pfam" id="PF22692"/>
    </source>
</evidence>
<feature type="domain" description="Flagellar hook protein FlgE/F/G-like D1" evidence="9">
    <location>
        <begin position="83"/>
        <end position="124"/>
    </location>
</feature>
<dbReference type="GO" id="GO:0009425">
    <property type="term" value="C:bacterial-type flagellum basal body"/>
    <property type="evidence" value="ECO:0007669"/>
    <property type="project" value="UniProtKB-SubCell"/>
</dbReference>
<dbReference type="PANTHER" id="PTHR30435">
    <property type="entry name" value="FLAGELLAR PROTEIN"/>
    <property type="match status" value="1"/>
</dbReference>
<protein>
    <recommendedName>
        <fullName evidence="3 5">Flagellar hook protein FlgE</fullName>
    </recommendedName>
</protein>
<feature type="domain" description="Flagellar basal-body/hook protein C-terminal" evidence="7">
    <location>
        <begin position="360"/>
        <end position="405"/>
    </location>
</feature>
<evidence type="ECO:0000256" key="1">
    <source>
        <dbReference type="ARBA" id="ARBA00004117"/>
    </source>
</evidence>
<dbReference type="InterPro" id="IPR011491">
    <property type="entry name" value="FlgE_D2"/>
</dbReference>
<dbReference type="Pfam" id="PF07559">
    <property type="entry name" value="FlgE_D2"/>
    <property type="match status" value="1"/>
</dbReference>
<keyword evidence="10" id="KW-0966">Cell projection</keyword>
<evidence type="ECO:0000313" key="11">
    <source>
        <dbReference type="Proteomes" id="UP000199771"/>
    </source>
</evidence>
<organism evidence="10 11">
    <name type="scientific">Fontimonas thermophila</name>
    <dbReference type="NCBI Taxonomy" id="1076937"/>
    <lineage>
        <taxon>Bacteria</taxon>
        <taxon>Pseudomonadati</taxon>
        <taxon>Pseudomonadota</taxon>
        <taxon>Gammaproteobacteria</taxon>
        <taxon>Nevskiales</taxon>
        <taxon>Nevskiaceae</taxon>
        <taxon>Fontimonas</taxon>
    </lineage>
</organism>
<dbReference type="NCBIfam" id="TIGR03506">
    <property type="entry name" value="FlgEFG_subfam"/>
    <property type="match status" value="1"/>
</dbReference>
<gene>
    <name evidence="10" type="ORF">SAMN04488120_10895</name>
</gene>
<dbReference type="Pfam" id="PF22692">
    <property type="entry name" value="LlgE_F_G_D1"/>
    <property type="match status" value="1"/>
</dbReference>
<comment type="subcellular location">
    <subcellularLocation>
        <location evidence="1 5">Bacterial flagellum basal body</location>
    </subcellularLocation>
</comment>
<evidence type="ECO:0000313" key="10">
    <source>
        <dbReference type="EMBL" id="SFF55444.1"/>
    </source>
</evidence>
<dbReference type="SUPFAM" id="SSF117143">
    <property type="entry name" value="Flagellar hook protein flgE"/>
    <property type="match status" value="1"/>
</dbReference>
<feature type="domain" description="Flagellar hook protein FlgE D2" evidence="8">
    <location>
        <begin position="162"/>
        <end position="287"/>
    </location>
</feature>
<evidence type="ECO:0000256" key="4">
    <source>
        <dbReference type="ARBA" id="ARBA00023143"/>
    </source>
</evidence>
<dbReference type="InterPro" id="IPR019776">
    <property type="entry name" value="Flagellar_basal_body_rod_CS"/>
</dbReference>
<dbReference type="InterPro" id="IPR037058">
    <property type="entry name" value="Falgellar_hook_FlgE_sf"/>
</dbReference>
<evidence type="ECO:0000256" key="3">
    <source>
        <dbReference type="ARBA" id="ARBA00019015"/>
    </source>
</evidence>
<name>A0A1I2JLI7_9GAMM</name>